<sequence length="438" mass="48095">MYVRAFQNQKTFSYLLMFSCLAVFLLSCKENSKEEPAAPELEFALNNAGLSLPEGFKVIIAADSLKNPRHIAVTDNGSIYAKLRELDDDNGVVFLEDTDQDGIMDRQEGFGNYAGTGIGISQGYLYASSDEAVMRYTLDEDQKVTNKTAPDTIVSGLLNKRQHASKSLTLDGAGNIYVNIGAPSNACQETDRTLGSPGMMPCPILDSAGGVWQFRTDKLLQTFGDGKLYATGLRNVIGLDWNHTDQSLYVTQHGRDQLNTLYPDLYDVKANADLPAETLYRVEEGDDAGWPYVYYDQNQQKKILSPEYGGDGQKTGGEDALDPLVAFPAHLAPNALLFYSGDQFPERYKNGAFIAFHGSWNRAPEIQEGYNVVFVPFQNGKPTGEWEVFAEGFAGVDEVRSPRDAAHRPTGLAQGPDGSIYVSDDSGGTIYRIVYDGE</sequence>
<dbReference type="EMBL" id="WXYO01000006">
    <property type="protein sequence ID" value="NAS12917.1"/>
    <property type="molecule type" value="Genomic_DNA"/>
</dbReference>
<dbReference type="InterPro" id="IPR011041">
    <property type="entry name" value="Quinoprot_gluc/sorb_DH_b-prop"/>
</dbReference>
<feature type="domain" description="Pyrroloquinoline quinone-dependent pyranose dehydrogenase beta-propeller" evidence="1">
    <location>
        <begin position="51"/>
        <end position="433"/>
    </location>
</feature>
<dbReference type="Gene3D" id="2.120.10.30">
    <property type="entry name" value="TolB, C-terminal domain"/>
    <property type="match status" value="1"/>
</dbReference>
<keyword evidence="3" id="KW-1185">Reference proteome</keyword>
<evidence type="ECO:0000313" key="2">
    <source>
        <dbReference type="EMBL" id="NAS12917.1"/>
    </source>
</evidence>
<evidence type="ECO:0000313" key="3">
    <source>
        <dbReference type="Proteomes" id="UP000475249"/>
    </source>
</evidence>
<proteinExistence type="predicted"/>
<dbReference type="PANTHER" id="PTHR19328">
    <property type="entry name" value="HEDGEHOG-INTERACTING PROTEIN"/>
    <property type="match status" value="1"/>
</dbReference>
<accession>A0A6L9EDZ4</accession>
<dbReference type="Pfam" id="PF22807">
    <property type="entry name" value="TrAA12"/>
    <property type="match status" value="1"/>
</dbReference>
<dbReference type="InterPro" id="IPR054539">
    <property type="entry name" value="Beta-prop_PDH"/>
</dbReference>
<evidence type="ECO:0000259" key="1">
    <source>
        <dbReference type="Pfam" id="PF22807"/>
    </source>
</evidence>
<dbReference type="PANTHER" id="PTHR19328:SF53">
    <property type="entry name" value="MEMBRANE PROTEIN"/>
    <property type="match status" value="1"/>
</dbReference>
<organism evidence="2 3">
    <name type="scientific">Poritiphilus flavus</name>
    <dbReference type="NCBI Taxonomy" id="2697053"/>
    <lineage>
        <taxon>Bacteria</taxon>
        <taxon>Pseudomonadati</taxon>
        <taxon>Bacteroidota</taxon>
        <taxon>Flavobacteriia</taxon>
        <taxon>Flavobacteriales</taxon>
        <taxon>Flavobacteriaceae</taxon>
        <taxon>Poritiphilus</taxon>
    </lineage>
</organism>
<dbReference type="SUPFAM" id="SSF50952">
    <property type="entry name" value="Soluble quinoprotein glucose dehydrogenase"/>
    <property type="match status" value="1"/>
</dbReference>
<comment type="caution">
    <text evidence="2">The sequence shown here is derived from an EMBL/GenBank/DDBJ whole genome shotgun (WGS) entry which is preliminary data.</text>
</comment>
<dbReference type="InterPro" id="IPR011042">
    <property type="entry name" value="6-blade_b-propeller_TolB-like"/>
</dbReference>
<gene>
    <name evidence="2" type="ORF">GTQ38_12940</name>
</gene>
<protein>
    <submittedName>
        <fullName evidence="2">Sorbosone dehydrogenase</fullName>
    </submittedName>
</protein>
<dbReference type="PROSITE" id="PS51257">
    <property type="entry name" value="PROKAR_LIPOPROTEIN"/>
    <property type="match status" value="1"/>
</dbReference>
<dbReference type="AlphaFoldDB" id="A0A6L9EDZ4"/>
<reference evidence="2 3" key="1">
    <citation type="submission" date="2020-01" db="EMBL/GenBank/DDBJ databases">
        <title>Bacteria diversity of Porities sp.</title>
        <authorList>
            <person name="Wang G."/>
        </authorList>
    </citation>
    <scope>NUCLEOTIDE SEQUENCE [LARGE SCALE GENOMIC DNA]</scope>
    <source>
        <strain evidence="2 3">R33</strain>
    </source>
</reference>
<dbReference type="Proteomes" id="UP000475249">
    <property type="component" value="Unassembled WGS sequence"/>
</dbReference>
<name>A0A6L9EDZ4_9FLAO</name>